<dbReference type="PATRIC" id="fig|1107882.3.peg.4771"/>
<sequence length="210" mass="22398">MRYLSCRAKSLIVDNVVVGGPYRSIGSLLFTFSALSSTASNGIALRAIYSTGLGVPVLPSESFTESLAKGKGMKRARRVLQIAAGARMMIVKDVAMITGTMRSPPGWSYKSAFSEKSRDADAVAPSSGLPVDSVALDLLIKPQPSQQIPFGLATLTLAALPYASSMPFRAKALVEVTSTRMTAAGLLPLRLALPWTRPPSCERYTSLMEL</sequence>
<dbReference type="EMBL" id="AHAM01000206">
    <property type="protein sequence ID" value="EHK54605.1"/>
    <property type="molecule type" value="Genomic_DNA"/>
</dbReference>
<gene>
    <name evidence="1" type="ORF">MAXJ12_24587</name>
</gene>
<protein>
    <submittedName>
        <fullName evidence="1">Uncharacterized protein</fullName>
    </submittedName>
</protein>
<keyword evidence="2" id="KW-1185">Reference proteome</keyword>
<dbReference type="AlphaFoldDB" id="H0HXJ4"/>
<reference evidence="1 2" key="1">
    <citation type="journal article" date="2012" name="J. Bacteriol.">
        <title>Draft Genome Sequence of Mesorhizobium alhagi CCNWXJ12-2T, a Novel Salt-Resistant Species Isolated from the Desert of Northwestern China.</title>
        <authorList>
            <person name="Zhou M."/>
            <person name="Chen W."/>
            <person name="Chen H."/>
            <person name="Wei G."/>
        </authorList>
    </citation>
    <scope>NUCLEOTIDE SEQUENCE [LARGE SCALE GENOMIC DNA]</scope>
    <source>
        <strain evidence="1 2">CCNWXJ12-2</strain>
    </source>
</reference>
<evidence type="ECO:0000313" key="1">
    <source>
        <dbReference type="EMBL" id="EHK54605.1"/>
    </source>
</evidence>
<accession>H0HXJ4</accession>
<evidence type="ECO:0000313" key="2">
    <source>
        <dbReference type="Proteomes" id="UP000003250"/>
    </source>
</evidence>
<proteinExistence type="predicted"/>
<name>H0HXJ4_9HYPH</name>
<organism evidence="1 2">
    <name type="scientific">Mesorhizobium alhagi CCNWXJ12-2</name>
    <dbReference type="NCBI Taxonomy" id="1107882"/>
    <lineage>
        <taxon>Bacteria</taxon>
        <taxon>Pseudomonadati</taxon>
        <taxon>Pseudomonadota</taxon>
        <taxon>Alphaproteobacteria</taxon>
        <taxon>Hyphomicrobiales</taxon>
        <taxon>Phyllobacteriaceae</taxon>
        <taxon>Allomesorhizobium</taxon>
    </lineage>
</organism>
<dbReference type="Proteomes" id="UP000003250">
    <property type="component" value="Unassembled WGS sequence"/>
</dbReference>